<keyword evidence="1" id="KW-0805">Transcription regulation</keyword>
<evidence type="ECO:0000259" key="4">
    <source>
        <dbReference type="PROSITE" id="PS50043"/>
    </source>
</evidence>
<keyword evidence="2" id="KW-0238">DNA-binding</keyword>
<dbReference type="InterPro" id="IPR036388">
    <property type="entry name" value="WH-like_DNA-bd_sf"/>
</dbReference>
<evidence type="ECO:0000313" key="6">
    <source>
        <dbReference type="Proteomes" id="UP000430146"/>
    </source>
</evidence>
<accession>A0A5S9R3R1</accession>
<dbReference type="EMBL" id="CACSIP010000035">
    <property type="protein sequence ID" value="CAA0129244.1"/>
    <property type="molecule type" value="Genomic_DNA"/>
</dbReference>
<dbReference type="SUPFAM" id="SSF46894">
    <property type="entry name" value="C-terminal effector domain of the bipartite response regulators"/>
    <property type="match status" value="1"/>
</dbReference>
<dbReference type="CDD" id="cd06170">
    <property type="entry name" value="LuxR_C_like"/>
    <property type="match status" value="1"/>
</dbReference>
<dbReference type="SMART" id="SM00421">
    <property type="entry name" value="HTH_LUXR"/>
    <property type="match status" value="1"/>
</dbReference>
<keyword evidence="6" id="KW-1185">Reference proteome</keyword>
<dbReference type="InterPro" id="IPR000792">
    <property type="entry name" value="Tscrpt_reg_LuxR_C"/>
</dbReference>
<dbReference type="PROSITE" id="PS50043">
    <property type="entry name" value="HTH_LUXR_2"/>
    <property type="match status" value="1"/>
</dbReference>
<organism evidence="5 6">
    <name type="scientific">Mycolicibacterium vanbaalenii</name>
    <name type="common">Mycobacterium vanbaalenii</name>
    <dbReference type="NCBI Taxonomy" id="110539"/>
    <lineage>
        <taxon>Bacteria</taxon>
        <taxon>Bacillati</taxon>
        <taxon>Actinomycetota</taxon>
        <taxon>Actinomycetes</taxon>
        <taxon>Mycobacteriales</taxon>
        <taxon>Mycobacteriaceae</taxon>
        <taxon>Mycolicibacterium</taxon>
    </lineage>
</organism>
<feature type="domain" description="HTH luxR-type" evidence="4">
    <location>
        <begin position="258"/>
        <end position="323"/>
    </location>
</feature>
<dbReference type="PANTHER" id="PTHR44688">
    <property type="entry name" value="DNA-BINDING TRANSCRIPTIONAL ACTIVATOR DEVR_DOSR"/>
    <property type="match status" value="1"/>
</dbReference>
<evidence type="ECO:0000313" key="5">
    <source>
        <dbReference type="EMBL" id="CAA0129244.1"/>
    </source>
</evidence>
<dbReference type="PANTHER" id="PTHR44688:SF16">
    <property type="entry name" value="DNA-BINDING TRANSCRIPTIONAL ACTIVATOR DEVR_DOSR"/>
    <property type="match status" value="1"/>
</dbReference>
<protein>
    <submittedName>
        <fullName evidence="5">HTH-type quorum sensing-dependent transcriptional regulator VjbR</fullName>
    </submittedName>
</protein>
<dbReference type="InterPro" id="IPR016032">
    <property type="entry name" value="Sig_transdc_resp-reg_C-effctor"/>
</dbReference>
<evidence type="ECO:0000256" key="2">
    <source>
        <dbReference type="ARBA" id="ARBA00023125"/>
    </source>
</evidence>
<dbReference type="GO" id="GO:0003677">
    <property type="term" value="F:DNA binding"/>
    <property type="evidence" value="ECO:0007669"/>
    <property type="project" value="UniProtKB-KW"/>
</dbReference>
<gene>
    <name evidence="5" type="primary">vjbR</name>
    <name evidence="5" type="ORF">AELLOGFF_05469</name>
</gene>
<evidence type="ECO:0000256" key="3">
    <source>
        <dbReference type="ARBA" id="ARBA00023163"/>
    </source>
</evidence>
<dbReference type="PRINTS" id="PR00038">
    <property type="entry name" value="HTHLUXR"/>
</dbReference>
<dbReference type="AlphaFoldDB" id="A0A5S9R3R1"/>
<sequence>MMCQMAGTYGDVLGSTASIETRAHEMLDALGSRAASSASAICLWDPIARSHVAVANHDYPDEVIAHLNTWFIDHDPLFESMCSRDLGALRWRDFPDYRSTYSVTSVFTPAGFDEGLSARLVTADGSYAGTIHVNCDDPRYPSDDDVREINTLRRQMADHLDFSMRPRMVAELLSPDAQAWAVDGSGRTHLLRRGDAFEHPLDLRLVSDMAMATQSLGVHLRPEATRWHDGSSWLHTRHIATSPRYRNDSLSGVILISRAELPFGITPRELDALTLAAFGLTNNQIAGRLFISARTAGHHVENAIVKLGASNRASCVSLAMSWGLVSGRILADLNAASVARELA</sequence>
<proteinExistence type="predicted"/>
<dbReference type="Gene3D" id="1.10.10.10">
    <property type="entry name" value="Winged helix-like DNA-binding domain superfamily/Winged helix DNA-binding domain"/>
    <property type="match status" value="1"/>
</dbReference>
<dbReference type="GO" id="GO:0006355">
    <property type="term" value="P:regulation of DNA-templated transcription"/>
    <property type="evidence" value="ECO:0007669"/>
    <property type="project" value="InterPro"/>
</dbReference>
<dbReference type="Proteomes" id="UP000430146">
    <property type="component" value="Unassembled WGS sequence"/>
</dbReference>
<dbReference type="Pfam" id="PF00196">
    <property type="entry name" value="GerE"/>
    <property type="match status" value="1"/>
</dbReference>
<reference evidence="5 6" key="1">
    <citation type="submission" date="2019-11" db="EMBL/GenBank/DDBJ databases">
        <authorList>
            <person name="Holert J."/>
        </authorList>
    </citation>
    <scope>NUCLEOTIDE SEQUENCE [LARGE SCALE GENOMIC DNA]</scope>
    <source>
        <strain evidence="5">BC8_1</strain>
    </source>
</reference>
<evidence type="ECO:0000256" key="1">
    <source>
        <dbReference type="ARBA" id="ARBA00023015"/>
    </source>
</evidence>
<name>A0A5S9R3R1_MYCVN</name>
<keyword evidence="3" id="KW-0804">Transcription</keyword>